<dbReference type="STRING" id="82805.SAMN04487998_0686"/>
<sequence>MSSAPDPVFFLDRTLDTGLVRAALQGQPGPPVLRHTELFDPATPDAEWLPAVTARGGFVLTQERRLHYNPLELQALQASGAGTFIFVAKGLTGAGLAECVLRALPRLRRFAQRHPRPFVAKVYVDGRVYPLDLAARA</sequence>
<keyword evidence="3" id="KW-1185">Reference proteome</keyword>
<dbReference type="Proteomes" id="UP000198697">
    <property type="component" value="Unassembled WGS sequence"/>
</dbReference>
<gene>
    <name evidence="2" type="ORF">SAMN04487998_0686</name>
</gene>
<proteinExistence type="predicted"/>
<name>A0A1I0ADV6_9BACT</name>
<protein>
    <recommendedName>
        <fullName evidence="1">VapC45 PIN like domain-containing protein</fullName>
    </recommendedName>
</protein>
<evidence type="ECO:0000313" key="3">
    <source>
        <dbReference type="Proteomes" id="UP000198697"/>
    </source>
</evidence>
<dbReference type="RefSeq" id="WP_092768239.1">
    <property type="nucleotide sequence ID" value="NZ_FOHS01000001.1"/>
</dbReference>
<dbReference type="EMBL" id="FOHS01000001">
    <property type="protein sequence ID" value="SES92437.1"/>
    <property type="molecule type" value="Genomic_DNA"/>
</dbReference>
<feature type="domain" description="VapC45 PIN like" evidence="1">
    <location>
        <begin position="7"/>
        <end position="86"/>
    </location>
</feature>
<evidence type="ECO:0000259" key="1">
    <source>
        <dbReference type="Pfam" id="PF18478"/>
    </source>
</evidence>
<organism evidence="2 3">
    <name type="scientific">Hymenobacter actinosclerus</name>
    <dbReference type="NCBI Taxonomy" id="82805"/>
    <lineage>
        <taxon>Bacteria</taxon>
        <taxon>Pseudomonadati</taxon>
        <taxon>Bacteroidota</taxon>
        <taxon>Cytophagia</taxon>
        <taxon>Cytophagales</taxon>
        <taxon>Hymenobacteraceae</taxon>
        <taxon>Hymenobacter</taxon>
    </lineage>
</organism>
<dbReference type="Pfam" id="PF18478">
    <property type="entry name" value="PIN_10"/>
    <property type="match status" value="1"/>
</dbReference>
<dbReference type="AlphaFoldDB" id="A0A1I0ADV6"/>
<evidence type="ECO:0000313" key="2">
    <source>
        <dbReference type="EMBL" id="SES92437.1"/>
    </source>
</evidence>
<accession>A0A1I0ADV6</accession>
<reference evidence="3" key="1">
    <citation type="submission" date="2016-10" db="EMBL/GenBank/DDBJ databases">
        <authorList>
            <person name="Varghese N."/>
            <person name="Submissions S."/>
        </authorList>
    </citation>
    <scope>NUCLEOTIDE SEQUENCE [LARGE SCALE GENOMIC DNA]</scope>
    <source>
        <strain evidence="3">DSM 15310</strain>
    </source>
</reference>
<dbReference type="OrthoDB" id="880807at2"/>
<dbReference type="InterPro" id="IPR041375">
    <property type="entry name" value="VapC45_PIN-like"/>
</dbReference>